<dbReference type="Pfam" id="PF19032">
    <property type="entry name" value="Intu_longin_2"/>
    <property type="match status" value="1"/>
</dbReference>
<dbReference type="GO" id="GO:0005737">
    <property type="term" value="C:cytoplasm"/>
    <property type="evidence" value="ECO:0007669"/>
    <property type="project" value="UniProtKB-SubCell"/>
</dbReference>
<dbReference type="GO" id="GO:0060271">
    <property type="term" value="P:cilium assembly"/>
    <property type="evidence" value="ECO:0007669"/>
    <property type="project" value="InterPro"/>
</dbReference>
<dbReference type="InterPro" id="IPR043989">
    <property type="entry name" value="CCZ1/INTU/HSP4_longin_3"/>
</dbReference>
<dbReference type="GO" id="GO:0007399">
    <property type="term" value="P:nervous system development"/>
    <property type="evidence" value="ECO:0007669"/>
    <property type="project" value="TreeGrafter"/>
</dbReference>
<evidence type="ECO:0000256" key="6">
    <source>
        <dbReference type="ARBA" id="ARBA00022794"/>
    </source>
</evidence>
<dbReference type="PANTHER" id="PTHR21082:SF4">
    <property type="entry name" value="PROTEIN INTURNED"/>
    <property type="match status" value="1"/>
</dbReference>
<evidence type="ECO:0000259" key="8">
    <source>
        <dbReference type="Pfam" id="PF19031"/>
    </source>
</evidence>
<comment type="subcellular location">
    <subcellularLocation>
        <location evidence="1">Cytoplasm</location>
    </subcellularLocation>
</comment>
<feature type="compositionally biased region" description="Polar residues" evidence="7">
    <location>
        <begin position="670"/>
        <end position="681"/>
    </location>
</feature>
<feature type="domain" description="CCZ1/INTU/HPS4 third Longin" evidence="10">
    <location>
        <begin position="799"/>
        <end position="917"/>
    </location>
</feature>
<accession>A0AAW2GJU8</accession>
<dbReference type="GO" id="GO:0005929">
    <property type="term" value="C:cilium"/>
    <property type="evidence" value="ECO:0007669"/>
    <property type="project" value="TreeGrafter"/>
</dbReference>
<evidence type="ECO:0000256" key="2">
    <source>
        <dbReference type="ARBA" id="ARBA00010034"/>
    </source>
</evidence>
<keyword evidence="6" id="KW-0970">Cilium biogenesis/degradation</keyword>
<dbReference type="Pfam" id="PF19031">
    <property type="entry name" value="Intu_longin_1"/>
    <property type="match status" value="1"/>
</dbReference>
<sequence>MSETDSKNVLLKTKCKPDQPYPADICNEDDHDWWASDSGSSTGSYYSDTSSSVVEWEAEIGPTGEVFYIESVEDSLLENPTVPKERSESPQPELTRRRSTRAGKLFRLIRRKESKRWSTRNKRINNSATVNNAAAQEKGDGSKEVKFQDFQAGEIREVTLWVDPEKRHKLGRRATLCEAYFGITPGAFSDKVRVMVAGFIPDGEAMKNRNIKIGDWLRSINSNNVTFQNLDRVLSEITTPSNVTLELQRVAGIDVTAKLPKQSILAQHLVNKKNSNFLMDSLLSYPLGVIYLKTSDLSEMGQELQGVLYTFPRSESKNVHSSLCMTRGAFITLNHLLPSIVDSQPLSTTIYIGEEEMHIAYTSRDDELLLIGLPGKCCTSQEIIKITENIVRTLEFTYQSLTKCFTFVENQSSLDHFFTLVMHRLTNIKDFYKDADVKNDLASPQNNIENMENYKFKSAFSVANFIQLPRDAQIQIDAALSEMEAMDYRDWNEDPMDCQRLYTILGSCIYHKCYLLGSHLPHEDLIDVHSFLRHNGLLNLMNQEQVKSLVLWKEIYPSSCNRGNDSGQLLIPNGKWFLLVVGYGHDLLAVLLESGGCTAKYNEAIGPDVFYVEEAQETLKHVQKIGVTILASKWITSNTRPEVIPFEEHTTTKASSSLTENLFGLIKSSDAQTAPKQNVNPAINKKPQELPSILKKRSPEESPAISGSVYSLQTSEDSLSQGTGGISEMSDEAMPILGRRATREKINSASRYSDDSDSDIDIYKSDSNVLTMDISNIRENLLNQAEYLIPQKLTAGDKNYLYHYVHLDMVEGIILSSIPIQNTSKDNKILVNFNKCVHVIHRLLRNTVRFKTLNQDIDKTVINRSLIAVKEHGVLFEWENTAFWVIGRLYTNPHPKELYVCHQDSAPQNLIEIAFRLHS</sequence>
<evidence type="ECO:0000256" key="4">
    <source>
        <dbReference type="ARBA" id="ARBA00022473"/>
    </source>
</evidence>
<feature type="region of interest" description="Disordered" evidence="7">
    <location>
        <begin position="670"/>
        <end position="731"/>
    </location>
</feature>
<evidence type="ECO:0000259" key="9">
    <source>
        <dbReference type="Pfam" id="PF19032"/>
    </source>
</evidence>
<dbReference type="InterPro" id="IPR039151">
    <property type="entry name" value="INTU"/>
</dbReference>
<evidence type="ECO:0000256" key="7">
    <source>
        <dbReference type="SAM" id="MobiDB-lite"/>
    </source>
</evidence>
<evidence type="ECO:0000256" key="5">
    <source>
        <dbReference type="ARBA" id="ARBA00022490"/>
    </source>
</evidence>
<dbReference type="GO" id="GO:0001736">
    <property type="term" value="P:establishment of planar polarity"/>
    <property type="evidence" value="ECO:0007669"/>
    <property type="project" value="InterPro"/>
</dbReference>
<feature type="compositionally biased region" description="Polar residues" evidence="7">
    <location>
        <begin position="708"/>
        <end position="721"/>
    </location>
</feature>
<keyword evidence="5" id="KW-0963">Cytoplasm</keyword>
<evidence type="ECO:0000256" key="3">
    <source>
        <dbReference type="ARBA" id="ARBA00015639"/>
    </source>
</evidence>
<feature type="region of interest" description="Disordered" evidence="7">
    <location>
        <begin position="78"/>
        <end position="97"/>
    </location>
</feature>
<evidence type="ECO:0000256" key="1">
    <source>
        <dbReference type="ARBA" id="ARBA00004496"/>
    </source>
</evidence>
<reference evidence="11 12" key="1">
    <citation type="submission" date="2023-03" db="EMBL/GenBank/DDBJ databases">
        <title>High recombination rates correlate with genetic variation in Cardiocondyla obscurior ants.</title>
        <authorList>
            <person name="Errbii M."/>
        </authorList>
    </citation>
    <scope>NUCLEOTIDE SEQUENCE [LARGE SCALE GENOMIC DNA]</scope>
    <source>
        <strain evidence="11">Alpha-2009</strain>
        <tissue evidence="11">Whole body</tissue>
    </source>
</reference>
<comment type="similarity">
    <text evidence="2">Belongs to the inturned family.</text>
</comment>
<evidence type="ECO:0000313" key="11">
    <source>
        <dbReference type="EMBL" id="KAL0126870.1"/>
    </source>
</evidence>
<dbReference type="InterPro" id="IPR043987">
    <property type="entry name" value="CCZ1/INTU/HSP4_longin_1"/>
</dbReference>
<organism evidence="11 12">
    <name type="scientific">Cardiocondyla obscurior</name>
    <dbReference type="NCBI Taxonomy" id="286306"/>
    <lineage>
        <taxon>Eukaryota</taxon>
        <taxon>Metazoa</taxon>
        <taxon>Ecdysozoa</taxon>
        <taxon>Arthropoda</taxon>
        <taxon>Hexapoda</taxon>
        <taxon>Insecta</taxon>
        <taxon>Pterygota</taxon>
        <taxon>Neoptera</taxon>
        <taxon>Endopterygota</taxon>
        <taxon>Hymenoptera</taxon>
        <taxon>Apocrita</taxon>
        <taxon>Aculeata</taxon>
        <taxon>Formicoidea</taxon>
        <taxon>Formicidae</taxon>
        <taxon>Myrmicinae</taxon>
        <taxon>Cardiocondyla</taxon>
    </lineage>
</organism>
<name>A0AAW2GJU8_9HYME</name>
<dbReference type="AlphaFoldDB" id="A0AAW2GJU8"/>
<comment type="caution">
    <text evidence="11">The sequence shown here is derived from an EMBL/GenBank/DDBJ whole genome shotgun (WGS) entry which is preliminary data.</text>
</comment>
<dbReference type="InterPro" id="IPR043988">
    <property type="entry name" value="CCZ1/INTU_longin_2"/>
</dbReference>
<dbReference type="InterPro" id="IPR036034">
    <property type="entry name" value="PDZ_sf"/>
</dbReference>
<protein>
    <recommendedName>
        <fullName evidence="3">Protein inturned</fullName>
    </recommendedName>
</protein>
<dbReference type="EMBL" id="JADYXP020000004">
    <property type="protein sequence ID" value="KAL0126870.1"/>
    <property type="molecule type" value="Genomic_DNA"/>
</dbReference>
<dbReference type="GO" id="GO:0016192">
    <property type="term" value="P:vesicle-mediated transport"/>
    <property type="evidence" value="ECO:0007669"/>
    <property type="project" value="InterPro"/>
</dbReference>
<dbReference type="PANTHER" id="PTHR21082">
    <property type="entry name" value="PROTEIN INTURNED"/>
    <property type="match status" value="1"/>
</dbReference>
<gene>
    <name evidence="11" type="ORF">PUN28_005313</name>
</gene>
<proteinExistence type="inferred from homology"/>
<feature type="domain" description="CCZ1/INTU/HSP4 first Longin" evidence="8">
    <location>
        <begin position="287"/>
        <end position="399"/>
    </location>
</feature>
<dbReference type="Proteomes" id="UP001430953">
    <property type="component" value="Unassembled WGS sequence"/>
</dbReference>
<feature type="domain" description="CCZ1/INTU second Longin" evidence="9">
    <location>
        <begin position="504"/>
        <end position="620"/>
    </location>
</feature>
<feature type="region of interest" description="Disordered" evidence="7">
    <location>
        <begin position="1"/>
        <end position="23"/>
    </location>
</feature>
<keyword evidence="4" id="KW-0217">Developmental protein</keyword>
<keyword evidence="12" id="KW-1185">Reference proteome</keyword>
<evidence type="ECO:0000313" key="12">
    <source>
        <dbReference type="Proteomes" id="UP001430953"/>
    </source>
</evidence>
<evidence type="ECO:0000259" key="10">
    <source>
        <dbReference type="Pfam" id="PF19033"/>
    </source>
</evidence>
<dbReference type="Pfam" id="PF19033">
    <property type="entry name" value="Intu_longin_3"/>
    <property type="match status" value="1"/>
</dbReference>
<dbReference type="SUPFAM" id="SSF50156">
    <property type="entry name" value="PDZ domain-like"/>
    <property type="match status" value="1"/>
</dbReference>